<gene>
    <name evidence="1" type="ORF">E3U43_019690</name>
</gene>
<feature type="non-terminal residue" evidence="1">
    <location>
        <position position="1"/>
    </location>
</feature>
<dbReference type="EMBL" id="CM011687">
    <property type="protein sequence ID" value="TMS10697.1"/>
    <property type="molecule type" value="Genomic_DNA"/>
</dbReference>
<reference evidence="1" key="1">
    <citation type="submission" date="2018-11" db="EMBL/GenBank/DDBJ databases">
        <title>The sequence and de novo assembly of Larimichthys crocea genome using PacBio and Hi-C technologies.</title>
        <authorList>
            <person name="Xu P."/>
            <person name="Chen B."/>
            <person name="Zhou Z."/>
            <person name="Ke Q."/>
            <person name="Wu Y."/>
            <person name="Bai H."/>
            <person name="Pu F."/>
        </authorList>
    </citation>
    <scope>NUCLEOTIDE SEQUENCE</scope>
    <source>
        <tissue evidence="1">Muscle</tissue>
    </source>
</reference>
<sequence length="304" mass="33128">GVEPIAEVADGDGEELELPQEVTKLIKKKQPSKKVKKDKKEVSKETSEASVKEEVGGAEEPVKVAKKEKKEPSKEKKEAKKDSSKEPKEEAKKESKKESSTSSSSSKEKKESSKEKDKDKEASSKETGEKKVSKKSSPQQQLNPQPCASLIPGRPQTTPPPTHASGCDVGPAHLAPSRGTGPRQSLPRLATKNKSPAVSSSPAASGPLSRIGRIQGRTSRNFPVLPNRPELHDFLSAMDTWKEDRRLKHTIHTEETEEEEEEAETLGGRGPKHLVPGWLKADDVWCSRSAPEQQTTASSEGLIP</sequence>
<accession>A0ACD3QUD9</accession>
<protein>
    <submittedName>
        <fullName evidence="1">Uncharacterized protein</fullName>
    </submittedName>
</protein>
<evidence type="ECO:0000313" key="1">
    <source>
        <dbReference type="EMBL" id="TMS10697.1"/>
    </source>
</evidence>
<keyword evidence="2" id="KW-1185">Reference proteome</keyword>
<proteinExistence type="predicted"/>
<evidence type="ECO:0000313" key="2">
    <source>
        <dbReference type="Proteomes" id="UP000793456"/>
    </source>
</evidence>
<comment type="caution">
    <text evidence="1">The sequence shown here is derived from an EMBL/GenBank/DDBJ whole genome shotgun (WGS) entry which is preliminary data.</text>
</comment>
<dbReference type="Proteomes" id="UP000793456">
    <property type="component" value="Chromosome XIV"/>
</dbReference>
<organism evidence="1 2">
    <name type="scientific">Larimichthys crocea</name>
    <name type="common">Large yellow croaker</name>
    <name type="synonym">Pseudosciaena crocea</name>
    <dbReference type="NCBI Taxonomy" id="215358"/>
    <lineage>
        <taxon>Eukaryota</taxon>
        <taxon>Metazoa</taxon>
        <taxon>Chordata</taxon>
        <taxon>Craniata</taxon>
        <taxon>Vertebrata</taxon>
        <taxon>Euteleostomi</taxon>
        <taxon>Actinopterygii</taxon>
        <taxon>Neopterygii</taxon>
        <taxon>Teleostei</taxon>
        <taxon>Neoteleostei</taxon>
        <taxon>Acanthomorphata</taxon>
        <taxon>Eupercaria</taxon>
        <taxon>Sciaenidae</taxon>
        <taxon>Larimichthys</taxon>
    </lineage>
</organism>
<name>A0ACD3QUD9_LARCR</name>